<gene>
    <name evidence="8" type="ORF">CJ204_02375</name>
</gene>
<organism evidence="8 9">
    <name type="scientific">Corynebacterium xerosis</name>
    <dbReference type="NCBI Taxonomy" id="1725"/>
    <lineage>
        <taxon>Bacteria</taxon>
        <taxon>Bacillati</taxon>
        <taxon>Actinomycetota</taxon>
        <taxon>Actinomycetes</taxon>
        <taxon>Mycobacteriales</taxon>
        <taxon>Corynebacteriaceae</taxon>
        <taxon>Corynebacterium</taxon>
    </lineage>
</organism>
<comment type="caution">
    <text evidence="8">The sequence shown here is derived from an EMBL/GenBank/DDBJ whole genome shotgun (WGS) entry which is preliminary data.</text>
</comment>
<evidence type="ECO:0000256" key="3">
    <source>
        <dbReference type="ARBA" id="ARBA00012824"/>
    </source>
</evidence>
<dbReference type="EMBL" id="PNHF01000003">
    <property type="protein sequence ID" value="PMC63097.1"/>
    <property type="molecule type" value="Genomic_DNA"/>
</dbReference>
<dbReference type="InterPro" id="IPR005801">
    <property type="entry name" value="ADC_synthase"/>
</dbReference>
<evidence type="ECO:0000256" key="4">
    <source>
        <dbReference type="ARBA" id="ARBA00023235"/>
    </source>
</evidence>
<dbReference type="EC" id="5.4.4.2" evidence="3"/>
<feature type="compositionally biased region" description="Basic and acidic residues" evidence="6">
    <location>
        <begin position="7"/>
        <end position="16"/>
    </location>
</feature>
<comment type="catalytic activity">
    <reaction evidence="1">
        <text>chorismate = isochorismate</text>
        <dbReference type="Rhea" id="RHEA:18985"/>
        <dbReference type="ChEBI" id="CHEBI:29748"/>
        <dbReference type="ChEBI" id="CHEBI:29780"/>
        <dbReference type="EC" id="5.4.4.2"/>
    </reaction>
</comment>
<evidence type="ECO:0000259" key="7">
    <source>
        <dbReference type="Pfam" id="PF00425"/>
    </source>
</evidence>
<evidence type="ECO:0000256" key="1">
    <source>
        <dbReference type="ARBA" id="ARBA00000799"/>
    </source>
</evidence>
<dbReference type="GO" id="GO:0009697">
    <property type="term" value="P:salicylic acid biosynthetic process"/>
    <property type="evidence" value="ECO:0007669"/>
    <property type="project" value="TreeGrafter"/>
</dbReference>
<dbReference type="GO" id="GO:0008909">
    <property type="term" value="F:isochorismate synthase activity"/>
    <property type="evidence" value="ECO:0007669"/>
    <property type="project" value="UniProtKB-EC"/>
</dbReference>
<dbReference type="SUPFAM" id="SSF56322">
    <property type="entry name" value="ADC synthase"/>
    <property type="match status" value="1"/>
</dbReference>
<dbReference type="InterPro" id="IPR004561">
    <property type="entry name" value="IsoChor_synthase"/>
</dbReference>
<dbReference type="NCBIfam" id="TIGR00543">
    <property type="entry name" value="isochor_syn"/>
    <property type="match status" value="1"/>
</dbReference>
<name>A0A2N6T199_9CORY</name>
<dbReference type="AlphaFoldDB" id="A0A2N6T199"/>
<evidence type="ECO:0000256" key="6">
    <source>
        <dbReference type="SAM" id="MobiDB-lite"/>
    </source>
</evidence>
<dbReference type="RefSeq" id="WP_102212048.1">
    <property type="nucleotide sequence ID" value="NZ_JBHWXE010000007.1"/>
</dbReference>
<dbReference type="PANTHER" id="PTHR42839:SF2">
    <property type="entry name" value="ISOCHORISMATE SYNTHASE ENTC"/>
    <property type="match status" value="1"/>
</dbReference>
<protein>
    <recommendedName>
        <fullName evidence="3">isochorismate synthase</fullName>
        <ecNumber evidence="3">5.4.4.2</ecNumber>
    </recommendedName>
    <alternativeName>
        <fullName evidence="5">Isochorismate mutase</fullName>
    </alternativeName>
</protein>
<feature type="region of interest" description="Disordered" evidence="6">
    <location>
        <begin position="1"/>
        <end position="23"/>
    </location>
</feature>
<sequence>MTSEGDECVRGRRGPFDGRPATAPDFLLSRSHGSVRTQGSLATYSDPWLAAERLRRGEHQMVVGAIPFNSERPAALTVPREIIRSEQPLEPPAHYRWNSPEIKARIVGHDPAPEEHLERLDAAIRTIKVSGMDKVVLARAIDLAIDPAIDPLQLSSRLIDGSPNRDGFVADLGPAGGRFTGRMLIGSSPEMLVRRRGRIVEAFPLAGSAPRSRDRAADEAAAAKLMASRKNNEEHEFVVDDIADNLDPLCSDLDVPHEPQLLSTSEMWHLGTFIRGELKDPVISALDLALLVHPTPAICGTPTESAMSVIEAIESDRGFYAGCVGWCDSEGDGEFVVSIRCAEIDAAGTEARLWAGGGIVADSNPEEELAETTAKLRTVLRAFGL</sequence>
<keyword evidence="4" id="KW-0413">Isomerase</keyword>
<dbReference type="InterPro" id="IPR015890">
    <property type="entry name" value="Chorismate_C"/>
</dbReference>
<dbReference type="Pfam" id="PF00425">
    <property type="entry name" value="Chorismate_bind"/>
    <property type="match status" value="1"/>
</dbReference>
<reference evidence="8 9" key="1">
    <citation type="submission" date="2017-09" db="EMBL/GenBank/DDBJ databases">
        <title>Bacterial strain isolated from the female urinary microbiota.</title>
        <authorList>
            <person name="Thomas-White K."/>
            <person name="Kumar N."/>
            <person name="Forster S."/>
            <person name="Putonti C."/>
            <person name="Lawley T."/>
            <person name="Wolfe A.J."/>
        </authorList>
    </citation>
    <scope>NUCLEOTIDE SEQUENCE [LARGE SCALE GENOMIC DNA]</scope>
    <source>
        <strain evidence="8 9">UMB0908</strain>
    </source>
</reference>
<dbReference type="Gene3D" id="3.60.120.10">
    <property type="entry name" value="Anthranilate synthase"/>
    <property type="match status" value="1"/>
</dbReference>
<dbReference type="PANTHER" id="PTHR42839">
    <property type="entry name" value="ISOCHORISMATE SYNTHASE ENTC"/>
    <property type="match status" value="1"/>
</dbReference>
<evidence type="ECO:0000256" key="5">
    <source>
        <dbReference type="ARBA" id="ARBA00041564"/>
    </source>
</evidence>
<comment type="similarity">
    <text evidence="2">Belongs to the isochorismate synthase family.</text>
</comment>
<proteinExistence type="inferred from homology"/>
<dbReference type="Proteomes" id="UP000235363">
    <property type="component" value="Unassembled WGS sequence"/>
</dbReference>
<dbReference type="STRING" id="1725.WU86_00355"/>
<evidence type="ECO:0000256" key="2">
    <source>
        <dbReference type="ARBA" id="ARBA00005297"/>
    </source>
</evidence>
<feature type="domain" description="Chorismate-utilising enzyme C-terminal" evidence="7">
    <location>
        <begin position="114"/>
        <end position="375"/>
    </location>
</feature>
<evidence type="ECO:0000313" key="8">
    <source>
        <dbReference type="EMBL" id="PMC63097.1"/>
    </source>
</evidence>
<accession>A0A2N6T199</accession>
<evidence type="ECO:0000313" key="9">
    <source>
        <dbReference type="Proteomes" id="UP000235363"/>
    </source>
</evidence>